<dbReference type="Proteomes" id="UP000094801">
    <property type="component" value="Unassembled WGS sequence"/>
</dbReference>
<gene>
    <name evidence="2" type="ORF">CANARDRAFT_26925</name>
</gene>
<keyword evidence="3" id="KW-1185">Reference proteome</keyword>
<reference evidence="3" key="1">
    <citation type="submission" date="2016-04" db="EMBL/GenBank/DDBJ databases">
        <title>Comparative genomics of biotechnologically important yeasts.</title>
        <authorList>
            <consortium name="DOE Joint Genome Institute"/>
            <person name="Riley R."/>
            <person name="Haridas S."/>
            <person name="Wolfe K.H."/>
            <person name="Lopes M.R."/>
            <person name="Hittinger C.T."/>
            <person name="Goker M."/>
            <person name="Salamov A."/>
            <person name="Wisecaver J."/>
            <person name="Long T.M."/>
            <person name="Aerts A.L."/>
            <person name="Barry K."/>
            <person name="Choi C."/>
            <person name="Clum A."/>
            <person name="Coughlan A.Y."/>
            <person name="Deshpande S."/>
            <person name="Douglass A.P."/>
            <person name="Hanson S.J."/>
            <person name="Klenk H.-P."/>
            <person name="Labutti K."/>
            <person name="Lapidus A."/>
            <person name="Lindquist E."/>
            <person name="Lipzen A."/>
            <person name="Meier-Kolthoff J.P."/>
            <person name="Ohm R.A."/>
            <person name="Otillar R.P."/>
            <person name="Pangilinan J."/>
            <person name="Peng Y."/>
            <person name="Rokas A."/>
            <person name="Rosa C.A."/>
            <person name="Scheuner C."/>
            <person name="Sibirny A.A."/>
            <person name="Slot J.C."/>
            <person name="Stielow J.B."/>
            <person name="Sun H."/>
            <person name="Kurtzman C.P."/>
            <person name="Blackwell M."/>
            <person name="Grigoriev I.V."/>
            <person name="Jeffries T.W."/>
        </authorList>
    </citation>
    <scope>NUCLEOTIDE SEQUENCE [LARGE SCALE GENOMIC DNA]</scope>
    <source>
        <strain evidence="3">NRRL YB-2248</strain>
    </source>
</reference>
<organism evidence="2 3">
    <name type="scientific">[Candida] arabinofermentans NRRL YB-2248</name>
    <dbReference type="NCBI Taxonomy" id="983967"/>
    <lineage>
        <taxon>Eukaryota</taxon>
        <taxon>Fungi</taxon>
        <taxon>Dikarya</taxon>
        <taxon>Ascomycota</taxon>
        <taxon>Saccharomycotina</taxon>
        <taxon>Pichiomycetes</taxon>
        <taxon>Pichiales</taxon>
        <taxon>Pichiaceae</taxon>
        <taxon>Ogataea</taxon>
        <taxon>Ogataea/Candida clade</taxon>
    </lineage>
</organism>
<proteinExistence type="predicted"/>
<sequence>MGNSSSKQLRTFEKAVKPGVGNISINKKIVKDHLNNRPKEKHIVKDTHTDIHKDIDASFLEQAISLGVVNVKEVKSENNKDHSSLQLLRSRAKVEDEYKDYEKKETQVETQLPPIGRSFGNGGGGGGGEVSKSGYTRLKKEDEKQQQQSENSRDLMSSKLLTKLIKQYTVDSNVDYKKYEINENTFQILKNLIENGDISLPKYKVRLNTASQQQGSKDEFVIVEDNELTTKREEYEAERKLKKEENTPQEFRKSETHLMGLEIDIKEQQPKSVKRQIKEVKRYL</sequence>
<evidence type="ECO:0000313" key="2">
    <source>
        <dbReference type="EMBL" id="ODV87534.1"/>
    </source>
</evidence>
<feature type="compositionally biased region" description="Gly residues" evidence="1">
    <location>
        <begin position="119"/>
        <end position="129"/>
    </location>
</feature>
<evidence type="ECO:0000313" key="3">
    <source>
        <dbReference type="Proteomes" id="UP000094801"/>
    </source>
</evidence>
<evidence type="ECO:0000256" key="1">
    <source>
        <dbReference type="SAM" id="MobiDB-lite"/>
    </source>
</evidence>
<dbReference type="EMBL" id="KV453848">
    <property type="protein sequence ID" value="ODV87534.1"/>
    <property type="molecule type" value="Genomic_DNA"/>
</dbReference>
<name>A0A1E4T703_9ASCO</name>
<feature type="region of interest" description="Disordered" evidence="1">
    <location>
        <begin position="104"/>
        <end position="155"/>
    </location>
</feature>
<protein>
    <submittedName>
        <fullName evidence="2">Uncharacterized protein</fullName>
    </submittedName>
</protein>
<accession>A0A1E4T703</accession>
<dbReference type="AlphaFoldDB" id="A0A1E4T703"/>